<dbReference type="CDD" id="cd00056">
    <property type="entry name" value="ENDO3c"/>
    <property type="match status" value="1"/>
</dbReference>
<evidence type="ECO:0000256" key="3">
    <source>
        <dbReference type="ARBA" id="ARBA00022723"/>
    </source>
</evidence>
<dbReference type="Proteomes" id="UP000178495">
    <property type="component" value="Unassembled WGS sequence"/>
</dbReference>
<protein>
    <recommendedName>
        <fullName evidence="10">Endonuclease III</fullName>
        <ecNumber evidence="10">4.2.99.18</ecNumber>
    </recommendedName>
    <alternativeName>
        <fullName evidence="10">DNA-(apurinic or apyrimidinic site) lyase</fullName>
    </alternativeName>
</protein>
<keyword evidence="2" id="KW-0004">4Fe-4S</keyword>
<dbReference type="GO" id="GO:0046872">
    <property type="term" value="F:metal ion binding"/>
    <property type="evidence" value="ECO:0007669"/>
    <property type="project" value="UniProtKB-KW"/>
</dbReference>
<dbReference type="STRING" id="1798652.A3A43_03590"/>
<keyword evidence="12" id="KW-0540">Nuclease</keyword>
<dbReference type="AlphaFoldDB" id="A0A1G2CIZ3"/>
<dbReference type="InterPro" id="IPR000445">
    <property type="entry name" value="HhH_motif"/>
</dbReference>
<comment type="similarity">
    <text evidence="1 10">Belongs to the Nth/MutY family.</text>
</comment>
<sequence>MAEPNSALKKQRARKILAALKKLFPRARIVLTYKDPWELLVAVVLSTQCTDKKVNEVTEKLFKKYRRLADYARARTKEFEHDIRPTGFYRAKTKNILAAAKVVKEKFKGRIPRTMDEILTIPGVGRKSANVILGNAYGVVEGIAVDTHVRRLSRQLGLTHHTDPEKIERDLMQLIPKKDWFSATYLLIDFGRSYCPARPHDHAVHPLAEFFTSPLPVSRYRYP</sequence>
<dbReference type="Gene3D" id="1.10.340.30">
    <property type="entry name" value="Hypothetical protein, domain 2"/>
    <property type="match status" value="1"/>
</dbReference>
<dbReference type="SMART" id="SM00478">
    <property type="entry name" value="ENDO3c"/>
    <property type="match status" value="1"/>
</dbReference>
<dbReference type="PROSITE" id="PS01155">
    <property type="entry name" value="ENDONUCLEASE_III_2"/>
    <property type="match status" value="1"/>
</dbReference>
<dbReference type="GO" id="GO:0003677">
    <property type="term" value="F:DNA binding"/>
    <property type="evidence" value="ECO:0007669"/>
    <property type="project" value="UniProtKB-UniRule"/>
</dbReference>
<evidence type="ECO:0000313" key="12">
    <source>
        <dbReference type="EMBL" id="OGZ01339.1"/>
    </source>
</evidence>
<dbReference type="GO" id="GO:0006285">
    <property type="term" value="P:base-excision repair, AP site formation"/>
    <property type="evidence" value="ECO:0007669"/>
    <property type="project" value="TreeGrafter"/>
</dbReference>
<keyword evidence="5 10" id="KW-0378">Hydrolase</keyword>
<dbReference type="PIRSF" id="PIRSF001435">
    <property type="entry name" value="Nth"/>
    <property type="match status" value="1"/>
</dbReference>
<comment type="cofactor">
    <cofactor evidence="10">
        <name>[4Fe-4S] cluster</name>
        <dbReference type="ChEBI" id="CHEBI:49883"/>
    </cofactor>
    <text evidence="10">Binds 1 [4Fe-4S] cluster.</text>
</comment>
<dbReference type="GO" id="GO:0051539">
    <property type="term" value="F:4 iron, 4 sulfur cluster binding"/>
    <property type="evidence" value="ECO:0007669"/>
    <property type="project" value="UniProtKB-KW"/>
</dbReference>
<comment type="catalytic activity">
    <reaction evidence="10">
        <text>2'-deoxyribonucleotide-(2'-deoxyribose 5'-phosphate)-2'-deoxyribonucleotide-DNA = a 3'-end 2'-deoxyribonucleotide-(2,3-dehydro-2,3-deoxyribose 5'-phosphate)-DNA + a 5'-end 5'-phospho-2'-deoxyribonucleoside-DNA + H(+)</text>
        <dbReference type="Rhea" id="RHEA:66592"/>
        <dbReference type="Rhea" id="RHEA-COMP:13180"/>
        <dbReference type="Rhea" id="RHEA-COMP:16897"/>
        <dbReference type="Rhea" id="RHEA-COMP:17067"/>
        <dbReference type="ChEBI" id="CHEBI:15378"/>
        <dbReference type="ChEBI" id="CHEBI:136412"/>
        <dbReference type="ChEBI" id="CHEBI:157695"/>
        <dbReference type="ChEBI" id="CHEBI:167181"/>
        <dbReference type="EC" id="4.2.99.18"/>
    </reaction>
</comment>
<reference evidence="12 13" key="1">
    <citation type="journal article" date="2016" name="Nat. Commun.">
        <title>Thousands of microbial genomes shed light on interconnected biogeochemical processes in an aquifer system.</title>
        <authorList>
            <person name="Anantharaman K."/>
            <person name="Brown C.T."/>
            <person name="Hug L.A."/>
            <person name="Sharon I."/>
            <person name="Castelle C.J."/>
            <person name="Probst A.J."/>
            <person name="Thomas B.C."/>
            <person name="Singh A."/>
            <person name="Wilkins M.J."/>
            <person name="Karaoz U."/>
            <person name="Brodie E.L."/>
            <person name="Williams K.H."/>
            <person name="Hubbard S.S."/>
            <person name="Banfield J.F."/>
        </authorList>
    </citation>
    <scope>NUCLEOTIDE SEQUENCE [LARGE SCALE GENOMIC DNA]</scope>
</reference>
<dbReference type="PANTHER" id="PTHR10359">
    <property type="entry name" value="A/G-SPECIFIC ADENINE GLYCOSYLASE/ENDONUCLEASE III"/>
    <property type="match status" value="1"/>
</dbReference>
<dbReference type="InterPro" id="IPR003265">
    <property type="entry name" value="HhH-GPD_domain"/>
</dbReference>
<dbReference type="GO" id="GO:0019104">
    <property type="term" value="F:DNA N-glycosylase activity"/>
    <property type="evidence" value="ECO:0007669"/>
    <property type="project" value="UniProtKB-UniRule"/>
</dbReference>
<evidence type="ECO:0000256" key="4">
    <source>
        <dbReference type="ARBA" id="ARBA00022763"/>
    </source>
</evidence>
<dbReference type="EC" id="4.2.99.18" evidence="10"/>
<dbReference type="Gene3D" id="1.10.1670.10">
    <property type="entry name" value="Helix-hairpin-Helix base-excision DNA repair enzymes (C-terminal)"/>
    <property type="match status" value="1"/>
</dbReference>
<dbReference type="GO" id="GO:0140078">
    <property type="term" value="F:class I DNA-(apurinic or apyrimidinic site) endonuclease activity"/>
    <property type="evidence" value="ECO:0007669"/>
    <property type="project" value="UniProtKB-EC"/>
</dbReference>
<gene>
    <name evidence="10" type="primary">nth</name>
    <name evidence="12" type="ORF">A3A43_03590</name>
</gene>
<comment type="caution">
    <text evidence="10">Lacks conserved residue(s) required for the propagation of feature annotation.</text>
</comment>
<keyword evidence="4 10" id="KW-0227">DNA damage</keyword>
<evidence type="ECO:0000256" key="10">
    <source>
        <dbReference type="HAMAP-Rule" id="MF_00942"/>
    </source>
</evidence>
<keyword evidence="10" id="KW-0238">DNA-binding</keyword>
<evidence type="ECO:0000259" key="11">
    <source>
        <dbReference type="SMART" id="SM00478"/>
    </source>
</evidence>
<evidence type="ECO:0000256" key="5">
    <source>
        <dbReference type="ARBA" id="ARBA00022801"/>
    </source>
</evidence>
<proteinExistence type="inferred from homology"/>
<evidence type="ECO:0000256" key="8">
    <source>
        <dbReference type="ARBA" id="ARBA00023204"/>
    </source>
</evidence>
<keyword evidence="12" id="KW-0255">Endonuclease</keyword>
<dbReference type="SUPFAM" id="SSF48150">
    <property type="entry name" value="DNA-glycosylase"/>
    <property type="match status" value="1"/>
</dbReference>
<keyword evidence="7" id="KW-0411">Iron-sulfur</keyword>
<dbReference type="FunFam" id="1.10.340.30:FF:000001">
    <property type="entry name" value="Endonuclease III"/>
    <property type="match status" value="1"/>
</dbReference>
<dbReference type="EMBL" id="MHLC01000014">
    <property type="protein sequence ID" value="OGZ01339.1"/>
    <property type="molecule type" value="Genomic_DNA"/>
</dbReference>
<feature type="domain" description="HhH-GPD" evidence="11">
    <location>
        <begin position="45"/>
        <end position="193"/>
    </location>
</feature>
<keyword evidence="6" id="KW-0408">Iron</keyword>
<dbReference type="Pfam" id="PF00730">
    <property type="entry name" value="HhH-GPD"/>
    <property type="match status" value="1"/>
</dbReference>
<dbReference type="PANTHER" id="PTHR10359:SF18">
    <property type="entry name" value="ENDONUCLEASE III"/>
    <property type="match status" value="1"/>
</dbReference>
<dbReference type="HAMAP" id="MF_00942">
    <property type="entry name" value="Nth"/>
    <property type="match status" value="1"/>
</dbReference>
<name>A0A1G2CIZ3_9BACT</name>
<accession>A0A1G2CIZ3</accession>
<dbReference type="InterPro" id="IPR004036">
    <property type="entry name" value="Endonuclease-III-like_CS2"/>
</dbReference>
<comment type="caution">
    <text evidence="12">The sequence shown here is derived from an EMBL/GenBank/DDBJ whole genome shotgun (WGS) entry which is preliminary data.</text>
</comment>
<evidence type="ECO:0000256" key="6">
    <source>
        <dbReference type="ARBA" id="ARBA00023004"/>
    </source>
</evidence>
<dbReference type="InterPro" id="IPR005759">
    <property type="entry name" value="Nth"/>
</dbReference>
<organism evidence="12 13">
    <name type="scientific">Candidatus Liptonbacteria bacterium RIFCSPLOWO2_01_FULL_56_20</name>
    <dbReference type="NCBI Taxonomy" id="1798652"/>
    <lineage>
        <taxon>Bacteria</taxon>
        <taxon>Candidatus Liptoniibacteriota</taxon>
    </lineage>
</organism>
<comment type="function">
    <text evidence="10">DNA repair enzyme that has both DNA N-glycosylase activity and AP-lyase activity. The DNA N-glycosylase activity releases various damaged pyrimidines from DNA by cleaving the N-glycosidic bond, leaving an AP (apurinic/apyrimidinic) site. The AP-lyase activity cleaves the phosphodiester bond 3' to the AP site by a beta-elimination, leaving a 3'-terminal unsaturated sugar and a product with a terminal 5'-phosphate.</text>
</comment>
<dbReference type="NCBIfam" id="TIGR01083">
    <property type="entry name" value="nth"/>
    <property type="match status" value="1"/>
</dbReference>
<evidence type="ECO:0000256" key="7">
    <source>
        <dbReference type="ARBA" id="ARBA00023014"/>
    </source>
</evidence>
<dbReference type="Pfam" id="PF00633">
    <property type="entry name" value="HHH"/>
    <property type="match status" value="1"/>
</dbReference>
<keyword evidence="3" id="KW-0479">Metal-binding</keyword>
<evidence type="ECO:0000256" key="9">
    <source>
        <dbReference type="ARBA" id="ARBA00023295"/>
    </source>
</evidence>
<dbReference type="InterPro" id="IPR023170">
    <property type="entry name" value="HhH_base_excis_C"/>
</dbReference>
<keyword evidence="9 10" id="KW-0326">Glycosidase</keyword>
<evidence type="ECO:0000313" key="13">
    <source>
        <dbReference type="Proteomes" id="UP000178495"/>
    </source>
</evidence>
<keyword evidence="8 10" id="KW-0234">DNA repair</keyword>
<evidence type="ECO:0000256" key="1">
    <source>
        <dbReference type="ARBA" id="ARBA00008343"/>
    </source>
</evidence>
<dbReference type="InterPro" id="IPR011257">
    <property type="entry name" value="DNA_glycosylase"/>
</dbReference>
<evidence type="ECO:0000256" key="2">
    <source>
        <dbReference type="ARBA" id="ARBA00022485"/>
    </source>
</evidence>
<keyword evidence="10" id="KW-0456">Lyase</keyword>